<evidence type="ECO:0000313" key="2">
    <source>
        <dbReference type="EMBL" id="EJK57866.1"/>
    </source>
</evidence>
<comment type="caution">
    <text evidence="2">The sequence shown here is derived from an EMBL/GenBank/DDBJ whole genome shotgun (WGS) entry which is preliminary data.</text>
</comment>
<feature type="compositionally biased region" description="Acidic residues" evidence="1">
    <location>
        <begin position="240"/>
        <end position="249"/>
    </location>
</feature>
<reference evidence="2 3" key="1">
    <citation type="journal article" date="2012" name="Genome Biol.">
        <title>Genome and low-iron response of an oceanic diatom adapted to chronic iron limitation.</title>
        <authorList>
            <person name="Lommer M."/>
            <person name="Specht M."/>
            <person name="Roy A.S."/>
            <person name="Kraemer L."/>
            <person name="Andreson R."/>
            <person name="Gutowska M.A."/>
            <person name="Wolf J."/>
            <person name="Bergner S.V."/>
            <person name="Schilhabel M.B."/>
            <person name="Klostermeier U.C."/>
            <person name="Beiko R.G."/>
            <person name="Rosenstiel P."/>
            <person name="Hippler M."/>
            <person name="Laroche J."/>
        </authorList>
    </citation>
    <scope>NUCLEOTIDE SEQUENCE [LARGE SCALE GENOMIC DNA]</scope>
    <source>
        <strain evidence="2 3">CCMP1005</strain>
    </source>
</reference>
<dbReference type="Proteomes" id="UP000266841">
    <property type="component" value="Unassembled WGS sequence"/>
</dbReference>
<feature type="compositionally biased region" description="Low complexity" evidence="1">
    <location>
        <begin position="118"/>
        <end position="135"/>
    </location>
</feature>
<dbReference type="EMBL" id="AGNL01026851">
    <property type="protein sequence ID" value="EJK57866.1"/>
    <property type="molecule type" value="Genomic_DNA"/>
</dbReference>
<feature type="region of interest" description="Disordered" evidence="1">
    <location>
        <begin position="116"/>
        <end position="147"/>
    </location>
</feature>
<evidence type="ECO:0000313" key="3">
    <source>
        <dbReference type="Proteomes" id="UP000266841"/>
    </source>
</evidence>
<proteinExistence type="predicted"/>
<protein>
    <submittedName>
        <fullName evidence="2">Uncharacterized protein</fullName>
    </submittedName>
</protein>
<organism evidence="2 3">
    <name type="scientific">Thalassiosira oceanica</name>
    <name type="common">Marine diatom</name>
    <dbReference type="NCBI Taxonomy" id="159749"/>
    <lineage>
        <taxon>Eukaryota</taxon>
        <taxon>Sar</taxon>
        <taxon>Stramenopiles</taxon>
        <taxon>Ochrophyta</taxon>
        <taxon>Bacillariophyta</taxon>
        <taxon>Coscinodiscophyceae</taxon>
        <taxon>Thalassiosirophycidae</taxon>
        <taxon>Thalassiosirales</taxon>
        <taxon>Thalassiosiraceae</taxon>
        <taxon>Thalassiosira</taxon>
    </lineage>
</organism>
<feature type="compositionally biased region" description="Basic and acidic residues" evidence="1">
    <location>
        <begin position="184"/>
        <end position="202"/>
    </location>
</feature>
<sequence>MINDCLGGDMGDESLASIKPFETEMASFGISEDIILECGISKLTESQVREIIDFILAWYRDFRNNMTKSGNHESYKNFIPQNKEFVAFLYNKSIELGDKNFSNCIYAELPDNLKRSASDASSRSRSSRVSSSTASTNRKNEMVQSHTDAALSFSERMKTSAQYSSRDRFYKLLEEIPKTEEAIGRARADKKAAPKDSSERKNIRSRMKNLKAKLAAMMAEKEGLRKSLGIAEPNGSSSSSDDDDDGDEQ</sequence>
<keyword evidence="3" id="KW-1185">Reference proteome</keyword>
<feature type="region of interest" description="Disordered" evidence="1">
    <location>
        <begin position="224"/>
        <end position="249"/>
    </location>
</feature>
<evidence type="ECO:0000256" key="1">
    <source>
        <dbReference type="SAM" id="MobiDB-lite"/>
    </source>
</evidence>
<accession>K0SA87</accession>
<gene>
    <name evidence="2" type="ORF">THAOC_22054</name>
</gene>
<feature type="region of interest" description="Disordered" evidence="1">
    <location>
        <begin position="184"/>
        <end position="206"/>
    </location>
</feature>
<name>K0SA87_THAOC</name>
<dbReference type="AlphaFoldDB" id="K0SA87"/>